<dbReference type="SUPFAM" id="SSF109854">
    <property type="entry name" value="DinB/YfiT-like putative metalloenzymes"/>
    <property type="match status" value="1"/>
</dbReference>
<dbReference type="NCBIfam" id="TIGR03083">
    <property type="entry name" value="maleylpyruvate isomerase family mycothiol-dependent enzyme"/>
    <property type="match status" value="1"/>
</dbReference>
<accession>A0A318HI50</accession>
<proteinExistence type="inferred from homology"/>
<dbReference type="NCBIfam" id="TIGR03086">
    <property type="entry name" value="TIGR03086 family metal-binding protein"/>
    <property type="match status" value="1"/>
</dbReference>
<evidence type="ECO:0000256" key="1">
    <source>
        <dbReference type="ARBA" id="ARBA00006817"/>
    </source>
</evidence>
<comment type="caution">
    <text evidence="4">The sequence shown here is derived from an EMBL/GenBank/DDBJ whole genome shotgun (WGS) entry which is preliminary data.</text>
</comment>
<dbReference type="OrthoDB" id="8755073at2"/>
<dbReference type="AlphaFoldDB" id="A0A318HI50"/>
<reference evidence="5" key="1">
    <citation type="submission" date="2018-05" db="EMBL/GenBank/DDBJ databases">
        <authorList>
            <person name="Deangelis K."/>
            <person name="Huntemann M."/>
            <person name="Clum A."/>
            <person name="Pillay M."/>
            <person name="Palaniappan K."/>
            <person name="Varghese N."/>
            <person name="Mikhailova N."/>
            <person name="Stamatis D."/>
            <person name="Reddy T."/>
            <person name="Daum C."/>
            <person name="Shapiro N."/>
            <person name="Ivanova N."/>
            <person name="Kyrpides N."/>
            <person name="Woyke T."/>
        </authorList>
    </citation>
    <scope>NUCLEOTIDE SEQUENCE [LARGE SCALE GENOMIC DNA]</scope>
    <source>
        <strain evidence="5">GAS496</strain>
    </source>
</reference>
<feature type="domain" description="Mycothiol-dependent maleylpyruvate isomerase metal-binding" evidence="3">
    <location>
        <begin position="157"/>
        <end position="241"/>
    </location>
</feature>
<evidence type="ECO:0000259" key="2">
    <source>
        <dbReference type="Pfam" id="PF08327"/>
    </source>
</evidence>
<dbReference type="Pfam" id="PF08327">
    <property type="entry name" value="AHSA1"/>
    <property type="match status" value="1"/>
</dbReference>
<evidence type="ECO:0000313" key="5">
    <source>
        <dbReference type="Proteomes" id="UP000247781"/>
    </source>
</evidence>
<sequence>MTFDKSVVVPLDPDATFDLVTQPDRLRRWLTVAARVDLRAGGGYQWTVTPGHHAAGTIVDVDPGKRVVYTFGWEEDADLPPGASTVTVTLTPVDAGTEVRLVHDGLTDEQAAQHAVGWNHFMDRLVAAGRDGDAGPDEWAAAPDPLDELLCAEATLAVLQGVLRGLDSSDLARQTPCSEYTVAQLADHLLTGMTRIGAAAGAQMPQRDLDTPLETQVADSADAALEAWRRKGLEGTVELASTQLPATAAVGILSLEFLVHAWDFAMATDRHVVVSEPVCSYVQDLAGKIVTPQLRAGRFAEPVATAADVDALGRLIAFTGRQPAVVQTSAN</sequence>
<dbReference type="Proteomes" id="UP000247781">
    <property type="component" value="Unassembled WGS sequence"/>
</dbReference>
<dbReference type="Pfam" id="PF11716">
    <property type="entry name" value="MDMPI_N"/>
    <property type="match status" value="1"/>
</dbReference>
<keyword evidence="5" id="KW-1185">Reference proteome</keyword>
<protein>
    <submittedName>
        <fullName evidence="4">ArsR family transcriptional regulator</fullName>
    </submittedName>
</protein>
<comment type="similarity">
    <text evidence="1">Belongs to the AHA1 family.</text>
</comment>
<dbReference type="InterPro" id="IPR013538">
    <property type="entry name" value="ASHA1/2-like_C"/>
</dbReference>
<dbReference type="GO" id="GO:0046872">
    <property type="term" value="F:metal ion binding"/>
    <property type="evidence" value="ECO:0007669"/>
    <property type="project" value="InterPro"/>
</dbReference>
<dbReference type="Gene3D" id="3.30.530.20">
    <property type="match status" value="1"/>
</dbReference>
<organism evidence="4 5">
    <name type="scientific">Mycolicibacterium moriokaense</name>
    <dbReference type="NCBI Taxonomy" id="39691"/>
    <lineage>
        <taxon>Bacteria</taxon>
        <taxon>Bacillati</taxon>
        <taxon>Actinomycetota</taxon>
        <taxon>Actinomycetes</taxon>
        <taxon>Mycobacteriales</taxon>
        <taxon>Mycobacteriaceae</taxon>
        <taxon>Mycolicibacterium</taxon>
    </lineage>
</organism>
<dbReference type="InterPro" id="IPR034660">
    <property type="entry name" value="DinB/YfiT-like"/>
</dbReference>
<feature type="domain" description="Activator of Hsp90 ATPase homologue 1/2-like C-terminal" evidence="2">
    <location>
        <begin position="13"/>
        <end position="127"/>
    </location>
</feature>
<dbReference type="SUPFAM" id="SSF55961">
    <property type="entry name" value="Bet v1-like"/>
    <property type="match status" value="1"/>
</dbReference>
<dbReference type="EMBL" id="QJJU01000006">
    <property type="protein sequence ID" value="PXX09338.1"/>
    <property type="molecule type" value="Genomic_DNA"/>
</dbReference>
<reference evidence="4 5" key="2">
    <citation type="submission" date="2018-06" db="EMBL/GenBank/DDBJ databases">
        <title>Sequencing of bacterial isolates from soil warming experiment in Harvard Forest, Massachusetts, USA.</title>
        <authorList>
            <person name="Deangelis K.PhD."/>
        </authorList>
    </citation>
    <scope>NUCLEOTIDE SEQUENCE [LARGE SCALE GENOMIC DNA]</scope>
    <source>
        <strain evidence="4 5">GAS496</strain>
    </source>
</reference>
<dbReference type="CDD" id="cd07814">
    <property type="entry name" value="SRPBCC_CalC_Aha1-like"/>
    <property type="match status" value="1"/>
</dbReference>
<dbReference type="InterPro" id="IPR024344">
    <property type="entry name" value="MDMPI_metal-binding"/>
</dbReference>
<evidence type="ECO:0000313" key="4">
    <source>
        <dbReference type="EMBL" id="PXX09338.1"/>
    </source>
</evidence>
<evidence type="ECO:0000259" key="3">
    <source>
        <dbReference type="Pfam" id="PF11716"/>
    </source>
</evidence>
<gene>
    <name evidence="4" type="ORF">C8E89_106265</name>
</gene>
<dbReference type="InterPro" id="IPR023393">
    <property type="entry name" value="START-like_dom_sf"/>
</dbReference>
<name>A0A318HI50_9MYCO</name>
<dbReference type="InterPro" id="IPR017517">
    <property type="entry name" value="Maleyloyr_isom"/>
</dbReference>
<dbReference type="InterPro" id="IPR017520">
    <property type="entry name" value="CHP03086"/>
</dbReference>